<dbReference type="EMBL" id="OU892282">
    <property type="protein sequence ID" value="CAG9770346.1"/>
    <property type="molecule type" value="Genomic_DNA"/>
</dbReference>
<sequence length="141" mass="16762">MRGRVEGNRFTINGPQQKRSSNFKNNLNNTYFKEALVRFLCEHWNQDHMSPYFGDRTVLVNYEKCFKFEVIDNKVVRTVEEDLLCSEHLEAESKIMFHVCELNFDAHVTIRCSDKDIIVIMLGNMHSIIHNLHFDSHRTWK</sequence>
<keyword evidence="3" id="KW-1185">Reference proteome</keyword>
<proteinExistence type="predicted"/>
<accession>A0A9N9QLI8</accession>
<name>A0A9N9QLI8_9CUCU</name>
<feature type="compositionally biased region" description="Polar residues" evidence="1">
    <location>
        <begin position="10"/>
        <end position="24"/>
    </location>
</feature>
<protein>
    <submittedName>
        <fullName evidence="2">Uncharacterized protein</fullName>
    </submittedName>
</protein>
<dbReference type="OrthoDB" id="6774824at2759"/>
<organism evidence="2 3">
    <name type="scientific">Ceutorhynchus assimilis</name>
    <name type="common">cabbage seed weevil</name>
    <dbReference type="NCBI Taxonomy" id="467358"/>
    <lineage>
        <taxon>Eukaryota</taxon>
        <taxon>Metazoa</taxon>
        <taxon>Ecdysozoa</taxon>
        <taxon>Arthropoda</taxon>
        <taxon>Hexapoda</taxon>
        <taxon>Insecta</taxon>
        <taxon>Pterygota</taxon>
        <taxon>Neoptera</taxon>
        <taxon>Endopterygota</taxon>
        <taxon>Coleoptera</taxon>
        <taxon>Polyphaga</taxon>
        <taxon>Cucujiformia</taxon>
        <taxon>Curculionidae</taxon>
        <taxon>Ceutorhynchinae</taxon>
        <taxon>Ceutorhynchus</taxon>
    </lineage>
</organism>
<evidence type="ECO:0000313" key="2">
    <source>
        <dbReference type="EMBL" id="CAG9770346.1"/>
    </source>
</evidence>
<evidence type="ECO:0000313" key="3">
    <source>
        <dbReference type="Proteomes" id="UP001152799"/>
    </source>
</evidence>
<reference evidence="2" key="1">
    <citation type="submission" date="2022-01" db="EMBL/GenBank/DDBJ databases">
        <authorList>
            <person name="King R."/>
        </authorList>
    </citation>
    <scope>NUCLEOTIDE SEQUENCE</scope>
</reference>
<dbReference type="Proteomes" id="UP001152799">
    <property type="component" value="Chromosome 6"/>
</dbReference>
<gene>
    <name evidence="2" type="ORF">CEUTPL_LOCUS10800</name>
</gene>
<feature type="region of interest" description="Disordered" evidence="1">
    <location>
        <begin position="1"/>
        <end position="24"/>
    </location>
</feature>
<evidence type="ECO:0000256" key="1">
    <source>
        <dbReference type="SAM" id="MobiDB-lite"/>
    </source>
</evidence>
<dbReference type="AlphaFoldDB" id="A0A9N9QLI8"/>